<proteinExistence type="predicted"/>
<evidence type="ECO:0000313" key="3">
    <source>
        <dbReference type="Proteomes" id="UP001498398"/>
    </source>
</evidence>
<gene>
    <name evidence="2" type="ORF">VKT23_010906</name>
</gene>
<name>A0ABR1JD12_9AGAR</name>
<evidence type="ECO:0000313" key="2">
    <source>
        <dbReference type="EMBL" id="KAK7455869.1"/>
    </source>
</evidence>
<feature type="transmembrane region" description="Helical" evidence="1">
    <location>
        <begin position="539"/>
        <end position="560"/>
    </location>
</feature>
<dbReference type="EMBL" id="JBANRG010000022">
    <property type="protein sequence ID" value="KAK7455869.1"/>
    <property type="molecule type" value="Genomic_DNA"/>
</dbReference>
<accession>A0ABR1JD12</accession>
<reference evidence="2 3" key="1">
    <citation type="submission" date="2024-01" db="EMBL/GenBank/DDBJ databases">
        <title>A draft genome for the cacao thread blight pathogen Marasmiellus scandens.</title>
        <authorList>
            <person name="Baruah I.K."/>
            <person name="Leung J."/>
            <person name="Bukari Y."/>
            <person name="Amoako-Attah I."/>
            <person name="Meinhardt L.W."/>
            <person name="Bailey B.A."/>
            <person name="Cohen S.P."/>
        </authorList>
    </citation>
    <scope>NUCLEOTIDE SEQUENCE [LARGE SCALE GENOMIC DNA]</scope>
    <source>
        <strain evidence="2 3">GH-19</strain>
    </source>
</reference>
<keyword evidence="1" id="KW-0812">Transmembrane</keyword>
<keyword evidence="1" id="KW-0472">Membrane</keyword>
<protein>
    <submittedName>
        <fullName evidence="2">Uncharacterized protein</fullName>
    </submittedName>
</protein>
<comment type="caution">
    <text evidence="2">The sequence shown here is derived from an EMBL/GenBank/DDBJ whole genome shotgun (WGS) entry which is preliminary data.</text>
</comment>
<sequence>MEETDYLSLSTHELPLSTTTVRFPKRSLASRVFGEYPGVRGGSWFSRYAEQPYHVLWNILRVITYILLAPFVVLFPIIYAAIIFNIGLPYGGGGNNNNGPNDRDRNSNSAIKLQEERYYYDLPMAVLRNPPGYHQPNGLSPANYNGLSQDLYAPTNFEPHWMLEVQILDGKYAGFKQVIWNGDLRGNGYTAISYGIKSAHVLFEKAGKRTMDPKPEGKDYSLADRRRIAKHLLEEYYSARRYFPKTQLPQSRTEYIWIDEFCISDAKDDYEGVGVQIQRKEELARIPDIFRGAENVVVFCEKPKCEHVTLDCPWGRRLFTLGEILNAKHVERMTRATEEDYHCSVYPESAQSFRERMLHEAALNERWHLHSLLMNSINSGSTTWQSAIHALIVETIRRDIDTGFTNHNLLGQGLNGLLPRRARPDHLRGQDGWADLTWLLELNQGFYNAATLAAVCALNDQPNSANGWLGPPLEPKAGNERLEPLVHAFPVDGKDSQGNDTVHLNIVGAEIIPLESGIKRDKDALYNIPKYKWWKNSSALLLAICWFAGIIILLSGVGFGGVERGRLLACIFLIYFSSIAYNLYYLFVSMWYIERNGWVFLGIDRMNDGGQGDIAWGTQPETALGRLDSRLKELVGWGSYQLAPKWNDFDPRFKVGHLVDLQSGTKVQVVVTKRPNAMVVLAIHGTGVTCMLLNRPEDADKAAEKVGMVNLPSYILAKAIKSGSIRVGL</sequence>
<keyword evidence="1" id="KW-1133">Transmembrane helix</keyword>
<feature type="transmembrane region" description="Helical" evidence="1">
    <location>
        <begin position="566"/>
        <end position="587"/>
    </location>
</feature>
<evidence type="ECO:0000256" key="1">
    <source>
        <dbReference type="SAM" id="Phobius"/>
    </source>
</evidence>
<dbReference type="Proteomes" id="UP001498398">
    <property type="component" value="Unassembled WGS sequence"/>
</dbReference>
<keyword evidence="3" id="KW-1185">Reference proteome</keyword>
<feature type="transmembrane region" description="Helical" evidence="1">
    <location>
        <begin position="62"/>
        <end position="88"/>
    </location>
</feature>
<organism evidence="2 3">
    <name type="scientific">Marasmiellus scandens</name>
    <dbReference type="NCBI Taxonomy" id="2682957"/>
    <lineage>
        <taxon>Eukaryota</taxon>
        <taxon>Fungi</taxon>
        <taxon>Dikarya</taxon>
        <taxon>Basidiomycota</taxon>
        <taxon>Agaricomycotina</taxon>
        <taxon>Agaricomycetes</taxon>
        <taxon>Agaricomycetidae</taxon>
        <taxon>Agaricales</taxon>
        <taxon>Marasmiineae</taxon>
        <taxon>Omphalotaceae</taxon>
        <taxon>Marasmiellus</taxon>
    </lineage>
</organism>